<organism evidence="1">
    <name type="scientific">Tetraselmis sp. GSL018</name>
    <dbReference type="NCBI Taxonomy" id="582737"/>
    <lineage>
        <taxon>Eukaryota</taxon>
        <taxon>Viridiplantae</taxon>
        <taxon>Chlorophyta</taxon>
        <taxon>core chlorophytes</taxon>
        <taxon>Chlorodendrophyceae</taxon>
        <taxon>Chlorodendrales</taxon>
        <taxon>Chlorodendraceae</taxon>
        <taxon>Tetraselmis</taxon>
    </lineage>
</organism>
<name>A0A061RRX5_9CHLO</name>
<feature type="non-terminal residue" evidence="1">
    <location>
        <position position="34"/>
    </location>
</feature>
<proteinExistence type="predicted"/>
<dbReference type="AlphaFoldDB" id="A0A061RRX5"/>
<dbReference type="EMBL" id="GBEZ01012340">
    <property type="protein sequence ID" value="JAC73534.1"/>
    <property type="molecule type" value="Transcribed_RNA"/>
</dbReference>
<gene>
    <name evidence="1" type="ORF">TSPGSL018_28632</name>
</gene>
<sequence length="34" mass="4009">MPVFLYGLLFPIRCESPNCLCRPCWRTRLEIIPA</sequence>
<reference evidence="1" key="1">
    <citation type="submission" date="2014-05" db="EMBL/GenBank/DDBJ databases">
        <title>The transcriptome of the halophilic microalga Tetraselmis sp. GSL018 isolated from the Great Salt Lake, Utah.</title>
        <authorList>
            <person name="Jinkerson R.E."/>
            <person name="D'Adamo S."/>
            <person name="Posewitz M.C."/>
        </authorList>
    </citation>
    <scope>NUCLEOTIDE SEQUENCE</scope>
    <source>
        <strain evidence="1">GSL018</strain>
    </source>
</reference>
<accession>A0A061RRX5</accession>
<evidence type="ECO:0000313" key="1">
    <source>
        <dbReference type="EMBL" id="JAC73534.1"/>
    </source>
</evidence>
<protein>
    <submittedName>
        <fullName evidence="1">Uncharacterized protein</fullName>
    </submittedName>
</protein>